<dbReference type="PANTHER" id="PTHR35010">
    <property type="entry name" value="BLL4672 PROTEIN-RELATED"/>
    <property type="match status" value="1"/>
</dbReference>
<organism evidence="2 3">
    <name type="scientific">Nocardia arthritidis</name>
    <dbReference type="NCBI Taxonomy" id="228602"/>
    <lineage>
        <taxon>Bacteria</taxon>
        <taxon>Bacillati</taxon>
        <taxon>Actinomycetota</taxon>
        <taxon>Actinomycetes</taxon>
        <taxon>Mycobacteriales</taxon>
        <taxon>Nocardiaceae</taxon>
        <taxon>Nocardia</taxon>
    </lineage>
</organism>
<dbReference type="RefSeq" id="WP_167477370.1">
    <property type="nucleotide sequence ID" value="NZ_CP046172.1"/>
</dbReference>
<dbReference type="CDD" id="cd00093">
    <property type="entry name" value="HTH_XRE"/>
    <property type="match status" value="1"/>
</dbReference>
<dbReference type="Pfam" id="PF17765">
    <property type="entry name" value="MLTR_LBD"/>
    <property type="match status" value="1"/>
</dbReference>
<dbReference type="SUPFAM" id="SSF47413">
    <property type="entry name" value="lambda repressor-like DNA-binding domains"/>
    <property type="match status" value="1"/>
</dbReference>
<dbReference type="AlphaFoldDB" id="A0A6G9YPB6"/>
<dbReference type="KEGG" id="nah:F5544_36125"/>
<reference evidence="2 3" key="1">
    <citation type="journal article" date="2019" name="ACS Chem. Biol.">
        <title>Identification and Mobilization of a Cryptic Antibiotic Biosynthesis Gene Locus from a Human-Pathogenic Nocardia Isolate.</title>
        <authorList>
            <person name="Herisse M."/>
            <person name="Ishida K."/>
            <person name="Porter J.L."/>
            <person name="Howden B."/>
            <person name="Hertweck C."/>
            <person name="Stinear T.P."/>
            <person name="Pidot S.J."/>
        </authorList>
    </citation>
    <scope>NUCLEOTIDE SEQUENCE [LARGE SCALE GENOMIC DNA]</scope>
    <source>
        <strain evidence="2 3">AUSMDU00012717</strain>
    </source>
</reference>
<dbReference type="PANTHER" id="PTHR35010:SF2">
    <property type="entry name" value="BLL4672 PROTEIN"/>
    <property type="match status" value="1"/>
</dbReference>
<dbReference type="InterPro" id="IPR010982">
    <property type="entry name" value="Lambda_DNA-bd_dom_sf"/>
</dbReference>
<evidence type="ECO:0000313" key="3">
    <source>
        <dbReference type="Proteomes" id="UP000503540"/>
    </source>
</evidence>
<dbReference type="Gene3D" id="3.30.450.180">
    <property type="match status" value="1"/>
</dbReference>
<proteinExistence type="predicted"/>
<dbReference type="GO" id="GO:0003677">
    <property type="term" value="F:DNA binding"/>
    <property type="evidence" value="ECO:0007669"/>
    <property type="project" value="InterPro"/>
</dbReference>
<protein>
    <submittedName>
        <fullName evidence="2">Helix-turn-helix domain-containing protein</fullName>
    </submittedName>
</protein>
<dbReference type="EMBL" id="CP046172">
    <property type="protein sequence ID" value="QIS15054.1"/>
    <property type="molecule type" value="Genomic_DNA"/>
</dbReference>
<feature type="domain" description="HTH cro/C1-type" evidence="1">
    <location>
        <begin position="34"/>
        <end position="81"/>
    </location>
</feature>
<dbReference type="Proteomes" id="UP000503540">
    <property type="component" value="Chromosome"/>
</dbReference>
<dbReference type="Gene3D" id="1.10.260.40">
    <property type="entry name" value="lambda repressor-like DNA-binding domains"/>
    <property type="match status" value="1"/>
</dbReference>
<dbReference type="SMART" id="SM00530">
    <property type="entry name" value="HTH_XRE"/>
    <property type="match status" value="1"/>
</dbReference>
<name>A0A6G9YPB6_9NOCA</name>
<dbReference type="InterPro" id="IPR041413">
    <property type="entry name" value="MLTR_LBD"/>
</dbReference>
<keyword evidence="3" id="KW-1185">Reference proteome</keyword>
<dbReference type="Pfam" id="PF13560">
    <property type="entry name" value="HTH_31"/>
    <property type="match status" value="1"/>
</dbReference>
<accession>A0A6G9YPB6</accession>
<gene>
    <name evidence="2" type="ORF">F5544_36125</name>
</gene>
<sequence>MSDNELGLFLRMKRESVTPAEAGLPAGPRRRTSGLRRAEVAMLADVSVEYIIRLEQGRDRHPSAEVLTALADALRMSPSERVHLYRMTKIPSSAFHCLGGAQPNRVVRPFVMSLLEQLEPAPAAVVNRLCEVLACTDGYRALMGPIGLLDGGLPANVVRYIFTDERAKAAYPDWGHVADKTVATLKQGPVQGDSLISALVEELTVTVGAEFTDRMRNIPGLAAANGIERMTHPEVGELRLAFETLELSADDDQRIVVRLPADPAAARALDLLAGRRPGALRAVSGFVDRGVG</sequence>
<evidence type="ECO:0000259" key="1">
    <source>
        <dbReference type="PROSITE" id="PS50943"/>
    </source>
</evidence>
<dbReference type="InterPro" id="IPR001387">
    <property type="entry name" value="Cro/C1-type_HTH"/>
</dbReference>
<dbReference type="PROSITE" id="PS50943">
    <property type="entry name" value="HTH_CROC1"/>
    <property type="match status" value="1"/>
</dbReference>
<evidence type="ECO:0000313" key="2">
    <source>
        <dbReference type="EMBL" id="QIS15054.1"/>
    </source>
</evidence>